<dbReference type="PANTHER" id="PTHR30146:SF109">
    <property type="entry name" value="HTH-TYPE TRANSCRIPTIONAL REGULATOR GALS"/>
    <property type="match status" value="1"/>
</dbReference>
<dbReference type="Gene3D" id="1.10.260.40">
    <property type="entry name" value="lambda repressor-like DNA-binding domains"/>
    <property type="match status" value="1"/>
</dbReference>
<dbReference type="Gene3D" id="3.40.50.2300">
    <property type="match status" value="2"/>
</dbReference>
<keyword evidence="2 6" id="KW-0238">DNA-binding</keyword>
<keyword evidence="3" id="KW-0804">Transcription</keyword>
<dbReference type="CDD" id="cd06267">
    <property type="entry name" value="PBP1_LacI_sugar_binding-like"/>
    <property type="match status" value="1"/>
</dbReference>
<dbReference type="SUPFAM" id="SSF47413">
    <property type="entry name" value="lambda repressor-like DNA-binding domains"/>
    <property type="match status" value="1"/>
</dbReference>
<gene>
    <name evidence="6" type="ORF">SAMN04489757_10554</name>
</gene>
<dbReference type="AlphaFoldDB" id="A0A1I5D8B1"/>
<accession>A0A1I5D8B1</accession>
<dbReference type="InterPro" id="IPR001387">
    <property type="entry name" value="Cro/C1-type_HTH"/>
</dbReference>
<evidence type="ECO:0000313" key="6">
    <source>
        <dbReference type="EMBL" id="SFN95433.1"/>
    </source>
</evidence>
<sequence length="339" mass="37871">MAVTIKDIAKKVGVSPSTVSRVVNGNTLISKETRDKIFAAMKEMDYHPNSLARNLANGSTHTIGLVIDAQDDNTFSNAFFNRSVYAIETVLQQNGYNLLITNDREDKNCSPVEKLILEKRVDGVILPSSSVTQKLINLLQKNDFPFIILGEPEIEKDETSWVDVDNLLGGEMAAKHLLDQGYGSIAFILENQATIFARNRVQGYRKALDENGCKVHTDYIIDCKGNCEAAYGAVRELMSLQEKPDAVLCANNVIAYQVLRALRDSLISVPEDMAVMSFDNYPFAEYMDPPLSVVDVDTFRLGEQAATDLIKKIQNANYENKQTMIATELIFRESTKRKK</sequence>
<dbReference type="STRING" id="1527.SAMN04489757_10554"/>
<protein>
    <submittedName>
        <fullName evidence="6">DNA-binding transcriptional regulator, LacI/PurR family</fullName>
    </submittedName>
</protein>
<organism evidence="6 7">
    <name type="scientific">Anaerocolumna aminovalerica</name>
    <dbReference type="NCBI Taxonomy" id="1527"/>
    <lineage>
        <taxon>Bacteria</taxon>
        <taxon>Bacillati</taxon>
        <taxon>Bacillota</taxon>
        <taxon>Clostridia</taxon>
        <taxon>Lachnospirales</taxon>
        <taxon>Lachnospiraceae</taxon>
        <taxon>Anaerocolumna</taxon>
    </lineage>
</organism>
<dbReference type="GO" id="GO:0003700">
    <property type="term" value="F:DNA-binding transcription factor activity"/>
    <property type="evidence" value="ECO:0007669"/>
    <property type="project" value="TreeGrafter"/>
</dbReference>
<dbReference type="PRINTS" id="PR00036">
    <property type="entry name" value="HTHLACI"/>
</dbReference>
<dbReference type="InterPro" id="IPR000843">
    <property type="entry name" value="HTH_LacI"/>
</dbReference>
<evidence type="ECO:0000259" key="5">
    <source>
        <dbReference type="PROSITE" id="PS50943"/>
    </source>
</evidence>
<dbReference type="CDD" id="cd01392">
    <property type="entry name" value="HTH_LacI"/>
    <property type="match status" value="1"/>
</dbReference>
<dbReference type="Pfam" id="PF00356">
    <property type="entry name" value="LacI"/>
    <property type="match status" value="1"/>
</dbReference>
<evidence type="ECO:0000259" key="4">
    <source>
        <dbReference type="PROSITE" id="PS50932"/>
    </source>
</evidence>
<dbReference type="Proteomes" id="UP000198806">
    <property type="component" value="Unassembled WGS sequence"/>
</dbReference>
<keyword evidence="1" id="KW-0805">Transcription regulation</keyword>
<dbReference type="SUPFAM" id="SSF53822">
    <property type="entry name" value="Periplasmic binding protein-like I"/>
    <property type="match status" value="1"/>
</dbReference>
<dbReference type="PROSITE" id="PS50932">
    <property type="entry name" value="HTH_LACI_2"/>
    <property type="match status" value="1"/>
</dbReference>
<dbReference type="PROSITE" id="PS50943">
    <property type="entry name" value="HTH_CROC1"/>
    <property type="match status" value="1"/>
</dbReference>
<name>A0A1I5D8B1_9FIRM</name>
<feature type="domain" description="HTH cro/C1-type" evidence="5">
    <location>
        <begin position="4"/>
        <end position="47"/>
    </location>
</feature>
<evidence type="ECO:0000256" key="1">
    <source>
        <dbReference type="ARBA" id="ARBA00023015"/>
    </source>
</evidence>
<dbReference type="OrthoDB" id="9788209at2"/>
<feature type="domain" description="HTH lacI-type" evidence="4">
    <location>
        <begin position="3"/>
        <end position="57"/>
    </location>
</feature>
<dbReference type="InterPro" id="IPR010982">
    <property type="entry name" value="Lambda_DNA-bd_dom_sf"/>
</dbReference>
<keyword evidence="7" id="KW-1185">Reference proteome</keyword>
<dbReference type="PANTHER" id="PTHR30146">
    <property type="entry name" value="LACI-RELATED TRANSCRIPTIONAL REPRESSOR"/>
    <property type="match status" value="1"/>
</dbReference>
<evidence type="ECO:0000256" key="3">
    <source>
        <dbReference type="ARBA" id="ARBA00023163"/>
    </source>
</evidence>
<dbReference type="SMART" id="SM00354">
    <property type="entry name" value="HTH_LACI"/>
    <property type="match status" value="1"/>
</dbReference>
<reference evidence="6 7" key="1">
    <citation type="submission" date="2016-10" db="EMBL/GenBank/DDBJ databases">
        <authorList>
            <person name="de Groot N.N."/>
        </authorList>
    </citation>
    <scope>NUCLEOTIDE SEQUENCE [LARGE SCALE GENOMIC DNA]</scope>
    <source>
        <strain evidence="6 7">DSM 1283</strain>
    </source>
</reference>
<proteinExistence type="predicted"/>
<evidence type="ECO:0000256" key="2">
    <source>
        <dbReference type="ARBA" id="ARBA00023125"/>
    </source>
</evidence>
<dbReference type="RefSeq" id="WP_091684695.1">
    <property type="nucleotide sequence ID" value="NZ_BAABFM010000026.1"/>
</dbReference>
<dbReference type="InterPro" id="IPR028082">
    <property type="entry name" value="Peripla_BP_I"/>
</dbReference>
<dbReference type="InterPro" id="IPR046335">
    <property type="entry name" value="LacI/GalR-like_sensor"/>
</dbReference>
<dbReference type="Pfam" id="PF13377">
    <property type="entry name" value="Peripla_BP_3"/>
    <property type="match status" value="1"/>
</dbReference>
<dbReference type="EMBL" id="FOWD01000005">
    <property type="protein sequence ID" value="SFN95433.1"/>
    <property type="molecule type" value="Genomic_DNA"/>
</dbReference>
<dbReference type="PROSITE" id="PS00356">
    <property type="entry name" value="HTH_LACI_1"/>
    <property type="match status" value="1"/>
</dbReference>
<dbReference type="GO" id="GO:0000976">
    <property type="term" value="F:transcription cis-regulatory region binding"/>
    <property type="evidence" value="ECO:0007669"/>
    <property type="project" value="TreeGrafter"/>
</dbReference>
<evidence type="ECO:0000313" key="7">
    <source>
        <dbReference type="Proteomes" id="UP000198806"/>
    </source>
</evidence>